<dbReference type="EMBL" id="OY288114">
    <property type="protein sequence ID" value="CAJ0882505.1"/>
    <property type="molecule type" value="Genomic_DNA"/>
</dbReference>
<evidence type="ECO:0000313" key="1">
    <source>
        <dbReference type="EMBL" id="CAJ0882505.1"/>
    </source>
</evidence>
<organism evidence="1">
    <name type="scientific">freshwater sediment metagenome</name>
    <dbReference type="NCBI Taxonomy" id="556182"/>
    <lineage>
        <taxon>unclassified sequences</taxon>
        <taxon>metagenomes</taxon>
        <taxon>ecological metagenomes</taxon>
    </lineage>
</organism>
<dbReference type="AlphaFoldDB" id="A0AA48M681"/>
<sequence length="30" mass="3104">MADIVVVTMADIEPAITMGIVADTIDPATE</sequence>
<gene>
    <name evidence="1" type="ORF">AMST5_03343</name>
</gene>
<proteinExistence type="predicted"/>
<protein>
    <submittedName>
        <fullName evidence="1">Uncharacterized protein</fullName>
    </submittedName>
</protein>
<reference evidence="1" key="1">
    <citation type="submission" date="2023-07" db="EMBL/GenBank/DDBJ databases">
        <authorList>
            <person name="Pelsma A.J. K."/>
        </authorList>
    </citation>
    <scope>NUCLEOTIDE SEQUENCE</scope>
</reference>
<name>A0AA48M681_9ZZZZ</name>
<accession>A0AA48M681</accession>